<organism evidence="1 2">
    <name type="scientific">Streptomyces parvus</name>
    <dbReference type="NCBI Taxonomy" id="66428"/>
    <lineage>
        <taxon>Bacteria</taxon>
        <taxon>Bacillati</taxon>
        <taxon>Actinomycetota</taxon>
        <taxon>Actinomycetes</taxon>
        <taxon>Kitasatosporales</taxon>
        <taxon>Streptomycetaceae</taxon>
        <taxon>Streptomyces</taxon>
    </lineage>
</organism>
<dbReference type="EMBL" id="JAAGMP010001186">
    <property type="protein sequence ID" value="NEC21845.1"/>
    <property type="molecule type" value="Genomic_DNA"/>
</dbReference>
<evidence type="ECO:0000313" key="1">
    <source>
        <dbReference type="EMBL" id="NEC21845.1"/>
    </source>
</evidence>
<dbReference type="AlphaFoldDB" id="A0A7K3S2V8"/>
<name>A0A7K3S2V8_9ACTN</name>
<protein>
    <submittedName>
        <fullName evidence="1">Uncharacterized protein</fullName>
    </submittedName>
</protein>
<accession>A0A7K3S2V8</accession>
<gene>
    <name evidence="1" type="ORF">G3I50_26905</name>
</gene>
<dbReference type="Proteomes" id="UP000469670">
    <property type="component" value="Unassembled WGS sequence"/>
</dbReference>
<dbReference type="RefSeq" id="WP_164206194.1">
    <property type="nucleotide sequence ID" value="NZ_JAAGMP010001186.1"/>
</dbReference>
<proteinExistence type="predicted"/>
<comment type="caution">
    <text evidence="1">The sequence shown here is derived from an EMBL/GenBank/DDBJ whole genome shotgun (WGS) entry which is preliminary data.</text>
</comment>
<sequence>MDLSQVRPEYVDWQSNSAHPAIRQVTDHLSSLMAEARELVPGPASEVIGNVEETTASSYANETNRVIRFTANCEQGPVEFDLIVQLAARTRYVYTDE</sequence>
<reference evidence="1 2" key="1">
    <citation type="submission" date="2020-01" db="EMBL/GenBank/DDBJ databases">
        <title>Insect and environment-associated Actinomycetes.</title>
        <authorList>
            <person name="Currrie C."/>
            <person name="Chevrette M."/>
            <person name="Carlson C."/>
            <person name="Stubbendieck R."/>
            <person name="Wendt-Pienkowski E."/>
        </authorList>
    </citation>
    <scope>NUCLEOTIDE SEQUENCE [LARGE SCALE GENOMIC DNA]</scope>
    <source>
        <strain evidence="1 2">SID7590</strain>
    </source>
</reference>
<evidence type="ECO:0000313" key="2">
    <source>
        <dbReference type="Proteomes" id="UP000469670"/>
    </source>
</evidence>